<dbReference type="GO" id="GO:0016020">
    <property type="term" value="C:membrane"/>
    <property type="evidence" value="ECO:0007669"/>
    <property type="project" value="UniProtKB-SubCell"/>
</dbReference>
<dbReference type="GO" id="GO:0006629">
    <property type="term" value="P:lipid metabolic process"/>
    <property type="evidence" value="ECO:0007669"/>
    <property type="project" value="UniProtKB-KW"/>
</dbReference>
<feature type="transmembrane region" description="Helical" evidence="9">
    <location>
        <begin position="191"/>
        <end position="216"/>
    </location>
</feature>
<evidence type="ECO:0000313" key="12">
    <source>
        <dbReference type="Proteomes" id="UP001152523"/>
    </source>
</evidence>
<comment type="caution">
    <text evidence="11">The sequence shown here is derived from an EMBL/GenBank/DDBJ whole genome shotgun (WGS) entry which is preliminary data.</text>
</comment>
<evidence type="ECO:0000256" key="1">
    <source>
        <dbReference type="ARBA" id="ARBA00004141"/>
    </source>
</evidence>
<keyword evidence="3" id="KW-0808">Transferase</keyword>
<gene>
    <name evidence="11" type="ORF">CEPIT_LOCUS12511</name>
</gene>
<feature type="domain" description="Wax synthase" evidence="10">
    <location>
        <begin position="223"/>
        <end position="308"/>
    </location>
</feature>
<feature type="transmembrane region" description="Helical" evidence="9">
    <location>
        <begin position="67"/>
        <end position="87"/>
    </location>
</feature>
<evidence type="ECO:0000256" key="8">
    <source>
        <dbReference type="ARBA" id="ARBA00023315"/>
    </source>
</evidence>
<evidence type="ECO:0000259" key="10">
    <source>
        <dbReference type="Pfam" id="PF13813"/>
    </source>
</evidence>
<organism evidence="11 12">
    <name type="scientific">Cuscuta epithymum</name>
    <dbReference type="NCBI Taxonomy" id="186058"/>
    <lineage>
        <taxon>Eukaryota</taxon>
        <taxon>Viridiplantae</taxon>
        <taxon>Streptophyta</taxon>
        <taxon>Embryophyta</taxon>
        <taxon>Tracheophyta</taxon>
        <taxon>Spermatophyta</taxon>
        <taxon>Magnoliopsida</taxon>
        <taxon>eudicotyledons</taxon>
        <taxon>Gunneridae</taxon>
        <taxon>Pentapetalae</taxon>
        <taxon>asterids</taxon>
        <taxon>lamiids</taxon>
        <taxon>Solanales</taxon>
        <taxon>Convolvulaceae</taxon>
        <taxon>Cuscuteae</taxon>
        <taxon>Cuscuta</taxon>
        <taxon>Cuscuta subgen. Cuscuta</taxon>
    </lineage>
</organism>
<evidence type="ECO:0000256" key="9">
    <source>
        <dbReference type="SAM" id="Phobius"/>
    </source>
</evidence>
<keyword evidence="4 9" id="KW-0812">Transmembrane</keyword>
<dbReference type="Pfam" id="PF13813">
    <property type="entry name" value="MBOAT_2"/>
    <property type="match status" value="1"/>
</dbReference>
<dbReference type="EMBL" id="CAMAPF010000076">
    <property type="protein sequence ID" value="CAH9093490.1"/>
    <property type="molecule type" value="Genomic_DNA"/>
</dbReference>
<reference evidence="11" key="1">
    <citation type="submission" date="2022-07" db="EMBL/GenBank/DDBJ databases">
        <authorList>
            <person name="Macas J."/>
            <person name="Novak P."/>
            <person name="Neumann P."/>
        </authorList>
    </citation>
    <scope>NUCLEOTIDE SEQUENCE</scope>
</reference>
<dbReference type="Proteomes" id="UP001152523">
    <property type="component" value="Unassembled WGS sequence"/>
</dbReference>
<evidence type="ECO:0000256" key="7">
    <source>
        <dbReference type="ARBA" id="ARBA00023136"/>
    </source>
</evidence>
<dbReference type="PANTHER" id="PTHR31595:SF72">
    <property type="entry name" value="ACYL-COA--STEROL O-ACYLTRANSFERASE 1-LIKE"/>
    <property type="match status" value="1"/>
</dbReference>
<keyword evidence="6" id="KW-0443">Lipid metabolism</keyword>
<dbReference type="PANTHER" id="PTHR31595">
    <property type="entry name" value="LONG-CHAIN-ALCOHOL O-FATTY-ACYLTRANSFERASE 3-RELATED"/>
    <property type="match status" value="1"/>
</dbReference>
<evidence type="ECO:0000256" key="2">
    <source>
        <dbReference type="ARBA" id="ARBA00007282"/>
    </source>
</evidence>
<evidence type="ECO:0000256" key="5">
    <source>
        <dbReference type="ARBA" id="ARBA00022989"/>
    </source>
</evidence>
<feature type="transmembrane region" description="Helical" evidence="9">
    <location>
        <begin position="161"/>
        <end position="179"/>
    </location>
</feature>
<keyword evidence="5 9" id="KW-1133">Transmembrane helix</keyword>
<comment type="similarity">
    <text evidence="2">Belongs to the wax synthase family.</text>
</comment>
<feature type="transmembrane region" description="Helical" evidence="9">
    <location>
        <begin position="270"/>
        <end position="291"/>
    </location>
</feature>
<keyword evidence="8" id="KW-0012">Acyltransferase</keyword>
<evidence type="ECO:0000313" key="11">
    <source>
        <dbReference type="EMBL" id="CAH9093490.1"/>
    </source>
</evidence>
<name>A0AAV0D9I4_9ASTE</name>
<dbReference type="AlphaFoldDB" id="A0AAV0D9I4"/>
<proteinExistence type="inferred from homology"/>
<dbReference type="InterPro" id="IPR044851">
    <property type="entry name" value="Wax_synthase"/>
</dbReference>
<keyword evidence="12" id="KW-1185">Reference proteome</keyword>
<dbReference type="InterPro" id="IPR032805">
    <property type="entry name" value="Wax_synthase_dom"/>
</dbReference>
<sequence>MEGEIRNFVTIWAIVVASLCYCHTIGTYVFPKPNLARAFAILPIVCLFFVLPLNLTSITLGAISSFFISWLASFKIILFTLGIGPLVTSPPLPLLTFIPLACLPIKVRNRVRCGSKPKHVKRFGSKTFVPESPEISVKPRTQSYEHLETSEDSSLKKAHKFSINHFAKLVLLTILFRVYKYQEFIHFYMRLFFYSLHIYFILELSLVAVGSVVGTISGIELDPPFDEPHLSTSLQDFWGRRWNLMVTNILRPTVYDPVKVVLSRLMSGRWAQFGAVVVTFFVSGIMHELVFFNIGRLEPSGEVLCFFLLHGVCLGLEIWIKKKLDGKFRLPGFVSGPLAMSFVMVTSFWLFFPPMLRSKVDYKSCNEYLAMIETIKHQKLVSPNSINCPFF</sequence>
<comment type="subcellular location">
    <subcellularLocation>
        <location evidence="1">Membrane</location>
        <topology evidence="1">Multi-pass membrane protein</topology>
    </subcellularLocation>
</comment>
<accession>A0AAV0D9I4</accession>
<protein>
    <recommendedName>
        <fullName evidence="10">Wax synthase domain-containing protein</fullName>
    </recommendedName>
</protein>
<feature type="transmembrane region" description="Helical" evidence="9">
    <location>
        <begin position="303"/>
        <end position="320"/>
    </location>
</feature>
<dbReference type="GO" id="GO:0008374">
    <property type="term" value="F:O-acyltransferase activity"/>
    <property type="evidence" value="ECO:0007669"/>
    <property type="project" value="InterPro"/>
</dbReference>
<keyword evidence="7 9" id="KW-0472">Membrane</keyword>
<feature type="transmembrane region" description="Helical" evidence="9">
    <location>
        <begin position="332"/>
        <end position="352"/>
    </location>
</feature>
<evidence type="ECO:0000256" key="3">
    <source>
        <dbReference type="ARBA" id="ARBA00022679"/>
    </source>
</evidence>
<evidence type="ECO:0000256" key="4">
    <source>
        <dbReference type="ARBA" id="ARBA00022692"/>
    </source>
</evidence>
<evidence type="ECO:0000256" key="6">
    <source>
        <dbReference type="ARBA" id="ARBA00023098"/>
    </source>
</evidence>
<feature type="transmembrane region" description="Helical" evidence="9">
    <location>
        <begin position="36"/>
        <end position="55"/>
    </location>
</feature>
<feature type="transmembrane region" description="Helical" evidence="9">
    <location>
        <begin position="7"/>
        <end position="30"/>
    </location>
</feature>